<protein>
    <submittedName>
        <fullName evidence="1">Uncharacterized protein</fullName>
    </submittedName>
</protein>
<comment type="caution">
    <text evidence="1">The sequence shown here is derived from an EMBL/GenBank/DDBJ whole genome shotgun (WGS) entry which is preliminary data.</text>
</comment>
<name>A0A2H9T5Q9_9ZZZZ</name>
<accession>A0A2H9T5Q9</accession>
<sequence>MTYAQMIDATADDDIDDAHLTKENNFFSWQFGTKQQPLRGYTGIVSHFIMI</sequence>
<proteinExistence type="predicted"/>
<evidence type="ECO:0000313" key="1">
    <source>
        <dbReference type="EMBL" id="PJE78544.1"/>
    </source>
</evidence>
<gene>
    <name evidence="1" type="ORF">CI610_02514</name>
</gene>
<dbReference type="AlphaFoldDB" id="A0A2H9T5Q9"/>
<organism evidence="1">
    <name type="scientific">invertebrate metagenome</name>
    <dbReference type="NCBI Taxonomy" id="1711999"/>
    <lineage>
        <taxon>unclassified sequences</taxon>
        <taxon>metagenomes</taxon>
        <taxon>organismal metagenomes</taxon>
    </lineage>
</organism>
<reference evidence="1" key="1">
    <citation type="journal article" date="2017" name="Appl. Environ. Microbiol.">
        <title>Molecular characterization of an Endozoicomonas-like organism causing infection in king scallop Pecten maximus L.</title>
        <authorList>
            <person name="Cano I."/>
            <person name="van Aerle R."/>
            <person name="Ross S."/>
            <person name="Verner-Jeffreys D.W."/>
            <person name="Paley R.K."/>
            <person name="Rimmer G."/>
            <person name="Ryder D."/>
            <person name="Hooper P."/>
            <person name="Stone D."/>
            <person name="Feist S.W."/>
        </authorList>
    </citation>
    <scope>NUCLEOTIDE SEQUENCE</scope>
</reference>
<dbReference type="EMBL" id="NSIT01000161">
    <property type="protein sequence ID" value="PJE78544.1"/>
    <property type="molecule type" value="Genomic_DNA"/>
</dbReference>